<feature type="compositionally biased region" description="Basic and acidic residues" evidence="1">
    <location>
        <begin position="8"/>
        <end position="29"/>
    </location>
</feature>
<evidence type="ECO:0000313" key="2">
    <source>
        <dbReference type="EMBL" id="MBB3040199.1"/>
    </source>
</evidence>
<dbReference type="Pfam" id="PF08310">
    <property type="entry name" value="LGFP"/>
    <property type="match status" value="4"/>
</dbReference>
<keyword evidence="3" id="KW-1185">Reference proteome</keyword>
<feature type="non-terminal residue" evidence="2">
    <location>
        <position position="470"/>
    </location>
</feature>
<accession>A0A839RV20</accession>
<dbReference type="AlphaFoldDB" id="A0A839RV20"/>
<dbReference type="InterPro" id="IPR013207">
    <property type="entry name" value="LGFP"/>
</dbReference>
<evidence type="ECO:0000256" key="1">
    <source>
        <dbReference type="SAM" id="MobiDB-lite"/>
    </source>
</evidence>
<protein>
    <recommendedName>
        <fullName evidence="4">LGFP repeat-containing protein</fullName>
    </recommendedName>
</protein>
<proteinExistence type="predicted"/>
<dbReference type="EMBL" id="JACHWS010000011">
    <property type="protein sequence ID" value="MBB3040199.1"/>
    <property type="molecule type" value="Genomic_DNA"/>
</dbReference>
<dbReference type="Proteomes" id="UP000567922">
    <property type="component" value="Unassembled WGS sequence"/>
</dbReference>
<name>A0A839RV20_9ACTN</name>
<evidence type="ECO:0000313" key="3">
    <source>
        <dbReference type="Proteomes" id="UP000567922"/>
    </source>
</evidence>
<feature type="region of interest" description="Disordered" evidence="1">
    <location>
        <begin position="1"/>
        <end position="48"/>
    </location>
</feature>
<reference evidence="2 3" key="1">
    <citation type="submission" date="2020-08" db="EMBL/GenBank/DDBJ databases">
        <title>Sequencing the genomes of 1000 actinobacteria strains.</title>
        <authorList>
            <person name="Klenk H.-P."/>
        </authorList>
    </citation>
    <scope>NUCLEOTIDE SEQUENCE [LARGE SCALE GENOMIC DNA]</scope>
    <source>
        <strain evidence="2 3">DSM 45258</strain>
    </source>
</reference>
<comment type="caution">
    <text evidence="2">The sequence shown here is derived from an EMBL/GenBank/DDBJ whole genome shotgun (WGS) entry which is preliminary data.</text>
</comment>
<organism evidence="2 3">
    <name type="scientific">Hoyosella altamirensis</name>
    <dbReference type="NCBI Taxonomy" id="616997"/>
    <lineage>
        <taxon>Bacteria</taxon>
        <taxon>Bacillati</taxon>
        <taxon>Actinomycetota</taxon>
        <taxon>Actinomycetes</taxon>
        <taxon>Mycobacteriales</taxon>
        <taxon>Hoyosellaceae</taxon>
        <taxon>Hoyosella</taxon>
    </lineage>
</organism>
<evidence type="ECO:0008006" key="4">
    <source>
        <dbReference type="Google" id="ProtNLM"/>
    </source>
</evidence>
<gene>
    <name evidence="2" type="ORF">FHU29_004694</name>
</gene>
<sequence>MDLPYPSRDNDRERGRPSHSYRELPELPPDHTPSYDPESLPEGVTEEDAETAERMTLAATPGCRVFSPMPYEVCGAILQRYEAMGGPNSWLGLPNSPEYTNPDGVGKRSQFINGSIYWHPHTGAHPVTILYMTKWNQFGWEMGWLGYPTGAEIYHNNGGSRQEFQGAGLFWSQPTGVYAVGGAIRAKYNSAGGAEGPLGYPTTDELTVNKYDGRYNNFTNGTITWSGVTGARLMYAAMRDRWAEHGREDGQMGYPLSDVQIAPDGTGRYLHFEDGSSIYWHSATGAWRVPSQIIAVWSSLDWEKGPLGYPMEASLDADGFLRQIFALGEIAVQGNEGYYRHYPFSGAAATQSLPNQLTPADESNADDSPGVDVMNQSGDRNEIIHTLRDSAGRVGPLRRGYWNGVSGFGVEKIYQRHEIDNMNLVATTMLQPGGGEPSSGQSRFYRQPVGRTRCDDSGTCTTYRRDVIRV</sequence>